<dbReference type="CTD" id="6758077"/>
<evidence type="ECO:0000256" key="2">
    <source>
        <dbReference type="SAM" id="SignalP"/>
    </source>
</evidence>
<dbReference type="AlphaFoldDB" id="B3S996"/>
<reference evidence="3 4" key="1">
    <citation type="journal article" date="2008" name="Nature">
        <title>The Trichoplax genome and the nature of placozoans.</title>
        <authorList>
            <person name="Srivastava M."/>
            <person name="Begovic E."/>
            <person name="Chapman J."/>
            <person name="Putnam N.H."/>
            <person name="Hellsten U."/>
            <person name="Kawashima T."/>
            <person name="Kuo A."/>
            <person name="Mitros T."/>
            <person name="Salamov A."/>
            <person name="Carpenter M.L."/>
            <person name="Signorovitch A.Y."/>
            <person name="Moreno M.A."/>
            <person name="Kamm K."/>
            <person name="Grimwood J."/>
            <person name="Schmutz J."/>
            <person name="Shapiro H."/>
            <person name="Grigoriev I.V."/>
            <person name="Buss L.W."/>
            <person name="Schierwater B."/>
            <person name="Dellaporta S.L."/>
            <person name="Rokhsar D.S."/>
        </authorList>
    </citation>
    <scope>NUCLEOTIDE SEQUENCE [LARGE SCALE GENOMIC DNA]</scope>
    <source>
        <strain evidence="3 4">Grell-BS-1999</strain>
    </source>
</reference>
<keyword evidence="2" id="KW-0732">Signal</keyword>
<feature type="transmembrane region" description="Helical" evidence="1">
    <location>
        <begin position="217"/>
        <end position="240"/>
    </location>
</feature>
<keyword evidence="1" id="KW-1133">Transmembrane helix</keyword>
<feature type="signal peptide" evidence="2">
    <location>
        <begin position="1"/>
        <end position="23"/>
    </location>
</feature>
<dbReference type="HOGENOM" id="CLU_1002311_0_0_1"/>
<feature type="chain" id="PRO_5002798639" evidence="2">
    <location>
        <begin position="24"/>
        <end position="278"/>
    </location>
</feature>
<gene>
    <name evidence="3" type="ORF">TRIADDRAFT_60824</name>
</gene>
<proteinExistence type="predicted"/>
<dbReference type="RefSeq" id="XP_002116864.1">
    <property type="nucleotide sequence ID" value="XM_002116828.1"/>
</dbReference>
<keyword evidence="4" id="KW-1185">Reference proteome</keyword>
<dbReference type="EMBL" id="DS985258">
    <property type="protein sequence ID" value="EDV20664.1"/>
    <property type="molecule type" value="Genomic_DNA"/>
</dbReference>
<evidence type="ECO:0000313" key="4">
    <source>
        <dbReference type="Proteomes" id="UP000009022"/>
    </source>
</evidence>
<evidence type="ECO:0000313" key="3">
    <source>
        <dbReference type="EMBL" id="EDV20664.1"/>
    </source>
</evidence>
<dbReference type="GeneID" id="6758077"/>
<accession>B3S996</accession>
<dbReference type="KEGG" id="tad:TRIADDRAFT_60824"/>
<name>B3S996_TRIAD</name>
<dbReference type="Proteomes" id="UP000009022">
    <property type="component" value="Unassembled WGS sequence"/>
</dbReference>
<sequence length="278" mass="32531">MGSKTFISLIVLQWMWILMQVDCLNETPLHDPTKDARKCLSQCRLSIEDEEATRKTFKAKVSVDTVRVLYFNFLNSTKQPIYSFFHGDNKYAWVKPHYGRSLFAMPMNYVISCFYIPGLFHDYLNVTIEQPWPRCIEEIEPYCREVVIFDVLESLIRIGECSSSQGCETLCRRNFSYSLSHSLLDEKYSCCGPKDFQNDSLLYMNCIEENLRSAQDFITMFYCIRVFSAFLTIPVGYYVCSLIIRFSGGRLNANTLTPNKIWGNNRTTIYFKTKWREV</sequence>
<dbReference type="PhylomeDB" id="B3S996"/>
<keyword evidence="1" id="KW-0472">Membrane</keyword>
<keyword evidence="1" id="KW-0812">Transmembrane</keyword>
<evidence type="ECO:0000256" key="1">
    <source>
        <dbReference type="SAM" id="Phobius"/>
    </source>
</evidence>
<protein>
    <submittedName>
        <fullName evidence="3">Uncharacterized protein</fullName>
    </submittedName>
</protein>
<dbReference type="InParanoid" id="B3S996"/>
<organism evidence="3 4">
    <name type="scientific">Trichoplax adhaerens</name>
    <name type="common">Trichoplax reptans</name>
    <dbReference type="NCBI Taxonomy" id="10228"/>
    <lineage>
        <taxon>Eukaryota</taxon>
        <taxon>Metazoa</taxon>
        <taxon>Placozoa</taxon>
        <taxon>Uniplacotomia</taxon>
        <taxon>Trichoplacea</taxon>
        <taxon>Trichoplacidae</taxon>
        <taxon>Trichoplax</taxon>
    </lineage>
</organism>